<keyword evidence="2" id="KW-1185">Reference proteome</keyword>
<proteinExistence type="predicted"/>
<accession>A0ABS5U1Y9</accession>
<sequence>MADEIRAGNVIHVIEGVGDACTSAGRCAVGEYLSHFEGRSPDFIDARTGAGIVIDRTGSSPVVIVQKPWQISGYHADEKYIRRQVARGAWD</sequence>
<protein>
    <submittedName>
        <fullName evidence="1">Uncharacterized protein</fullName>
    </submittedName>
</protein>
<evidence type="ECO:0000313" key="2">
    <source>
        <dbReference type="Proteomes" id="UP000722125"/>
    </source>
</evidence>
<evidence type="ECO:0000313" key="1">
    <source>
        <dbReference type="EMBL" id="MBT0995414.1"/>
    </source>
</evidence>
<gene>
    <name evidence="1" type="ORF">KIN34_14080</name>
</gene>
<dbReference type="Proteomes" id="UP000722125">
    <property type="component" value="Unassembled WGS sequence"/>
</dbReference>
<dbReference type="EMBL" id="JAHBOH010000002">
    <property type="protein sequence ID" value="MBT0995414.1"/>
    <property type="molecule type" value="Genomic_DNA"/>
</dbReference>
<name>A0ABS5U1Y9_9CELL</name>
<dbReference type="RefSeq" id="WP_214352344.1">
    <property type="nucleotide sequence ID" value="NZ_JAHBOH010000002.1"/>
</dbReference>
<organism evidence="1 2">
    <name type="scientific">Cellulomonas fulva</name>
    <dbReference type="NCBI Taxonomy" id="2835530"/>
    <lineage>
        <taxon>Bacteria</taxon>
        <taxon>Bacillati</taxon>
        <taxon>Actinomycetota</taxon>
        <taxon>Actinomycetes</taxon>
        <taxon>Micrococcales</taxon>
        <taxon>Cellulomonadaceae</taxon>
        <taxon>Cellulomonas</taxon>
    </lineage>
</organism>
<comment type="caution">
    <text evidence="1">The sequence shown here is derived from an EMBL/GenBank/DDBJ whole genome shotgun (WGS) entry which is preliminary data.</text>
</comment>
<reference evidence="1 2" key="1">
    <citation type="submission" date="2021-05" db="EMBL/GenBank/DDBJ databases">
        <title>Description of Cellulomonas sp. DKR-3 sp. nov.</title>
        <authorList>
            <person name="Dahal R.H."/>
            <person name="Chaudhary D.K."/>
        </authorList>
    </citation>
    <scope>NUCLEOTIDE SEQUENCE [LARGE SCALE GENOMIC DNA]</scope>
    <source>
        <strain evidence="1 2">DKR-3</strain>
    </source>
</reference>